<dbReference type="InterPro" id="IPR032466">
    <property type="entry name" value="Metal_Hydrolase"/>
</dbReference>
<comment type="pathway">
    <text evidence="1 8">Purine metabolism; guanine degradation; xanthine from guanine: step 1/1.</text>
</comment>
<evidence type="ECO:0000313" key="11">
    <source>
        <dbReference type="Proteomes" id="UP000054166"/>
    </source>
</evidence>
<dbReference type="Gene3D" id="2.30.40.10">
    <property type="entry name" value="Urease, subunit C, domain 1"/>
    <property type="match status" value="1"/>
</dbReference>
<reference evidence="11" key="2">
    <citation type="submission" date="2015-01" db="EMBL/GenBank/DDBJ databases">
        <title>Evolutionary Origins and Diversification of the Mycorrhizal Mutualists.</title>
        <authorList>
            <consortium name="DOE Joint Genome Institute"/>
            <consortium name="Mycorrhizal Genomics Consortium"/>
            <person name="Kohler A."/>
            <person name="Kuo A."/>
            <person name="Nagy L.G."/>
            <person name="Floudas D."/>
            <person name="Copeland A."/>
            <person name="Barry K.W."/>
            <person name="Cichocki N."/>
            <person name="Veneault-Fourrey C."/>
            <person name="LaButti K."/>
            <person name="Lindquist E.A."/>
            <person name="Lipzen A."/>
            <person name="Lundell T."/>
            <person name="Morin E."/>
            <person name="Murat C."/>
            <person name="Riley R."/>
            <person name="Ohm R."/>
            <person name="Sun H."/>
            <person name="Tunlid A."/>
            <person name="Henrissat B."/>
            <person name="Grigoriev I.V."/>
            <person name="Hibbett D.S."/>
            <person name="Martin F."/>
        </authorList>
    </citation>
    <scope>NUCLEOTIDE SEQUENCE [LARGE SCALE GENOMIC DNA]</scope>
    <source>
        <strain evidence="11">F 1598</strain>
    </source>
</reference>
<proteinExistence type="inferred from homology"/>
<dbReference type="PANTHER" id="PTHR11271:SF6">
    <property type="entry name" value="GUANINE DEAMINASE"/>
    <property type="match status" value="1"/>
</dbReference>
<dbReference type="GO" id="GO:0006147">
    <property type="term" value="P:guanine catabolic process"/>
    <property type="evidence" value="ECO:0007669"/>
    <property type="project" value="UniProtKB-UniRule"/>
</dbReference>
<keyword evidence="4 8" id="KW-0378">Hydrolase</keyword>
<evidence type="ECO:0000256" key="3">
    <source>
        <dbReference type="ARBA" id="ARBA00022723"/>
    </source>
</evidence>
<dbReference type="InterPro" id="IPR011059">
    <property type="entry name" value="Metal-dep_hydrolase_composite"/>
</dbReference>
<dbReference type="OrthoDB" id="194468at2759"/>
<dbReference type="PANTHER" id="PTHR11271">
    <property type="entry name" value="GUANINE DEAMINASE"/>
    <property type="match status" value="1"/>
</dbReference>
<evidence type="ECO:0000313" key="10">
    <source>
        <dbReference type="EMBL" id="KIM82678.1"/>
    </source>
</evidence>
<keyword evidence="5 8" id="KW-0862">Zinc</keyword>
<dbReference type="InterPro" id="IPR006680">
    <property type="entry name" value="Amidohydro-rel"/>
</dbReference>
<evidence type="ECO:0000256" key="7">
    <source>
        <dbReference type="ARBA" id="ARBA00056079"/>
    </source>
</evidence>
<organism evidence="10 11">
    <name type="scientific">Piloderma croceum (strain F 1598)</name>
    <dbReference type="NCBI Taxonomy" id="765440"/>
    <lineage>
        <taxon>Eukaryota</taxon>
        <taxon>Fungi</taxon>
        <taxon>Dikarya</taxon>
        <taxon>Basidiomycota</taxon>
        <taxon>Agaricomycotina</taxon>
        <taxon>Agaricomycetes</taxon>
        <taxon>Agaricomycetidae</taxon>
        <taxon>Atheliales</taxon>
        <taxon>Atheliaceae</taxon>
        <taxon>Piloderma</taxon>
    </lineage>
</organism>
<evidence type="ECO:0000256" key="8">
    <source>
        <dbReference type="RuleBase" id="RU366009"/>
    </source>
</evidence>
<comment type="similarity">
    <text evidence="2 8">Belongs to the metallo-dependent hydrolases superfamily. ATZ/TRZ family.</text>
</comment>
<dbReference type="NCBIfam" id="TIGR02967">
    <property type="entry name" value="guan_deamin"/>
    <property type="match status" value="1"/>
</dbReference>
<comment type="function">
    <text evidence="7 8">Catalyzes the hydrolytic deamination of guanine, producing xanthine and ammonia.</text>
</comment>
<dbReference type="SUPFAM" id="SSF51556">
    <property type="entry name" value="Metallo-dependent hydrolases"/>
    <property type="match status" value="1"/>
</dbReference>
<dbReference type="GO" id="GO:0005829">
    <property type="term" value="C:cytosol"/>
    <property type="evidence" value="ECO:0007669"/>
    <property type="project" value="TreeGrafter"/>
</dbReference>
<evidence type="ECO:0000256" key="4">
    <source>
        <dbReference type="ARBA" id="ARBA00022801"/>
    </source>
</evidence>
<dbReference type="Gene3D" id="3.20.20.140">
    <property type="entry name" value="Metal-dependent hydrolases"/>
    <property type="match status" value="1"/>
</dbReference>
<dbReference type="UniPathway" id="UPA00603">
    <property type="reaction ID" value="UER00660"/>
</dbReference>
<feature type="domain" description="Amidohydrolase-related" evidence="9">
    <location>
        <begin position="73"/>
        <end position="463"/>
    </location>
</feature>
<evidence type="ECO:0000256" key="1">
    <source>
        <dbReference type="ARBA" id="ARBA00004984"/>
    </source>
</evidence>
<dbReference type="Pfam" id="PF01979">
    <property type="entry name" value="Amidohydro_1"/>
    <property type="match status" value="1"/>
</dbReference>
<dbReference type="FunCoup" id="A0A0C3B8S5">
    <property type="interactions" value="274"/>
</dbReference>
<dbReference type="STRING" id="765440.A0A0C3B8S5"/>
<dbReference type="FunFam" id="3.20.20.140:FF:000022">
    <property type="entry name" value="Guanine deaminase"/>
    <property type="match status" value="1"/>
</dbReference>
<comment type="catalytic activity">
    <reaction evidence="6 8">
        <text>guanine + H2O + H(+) = xanthine + NH4(+)</text>
        <dbReference type="Rhea" id="RHEA:14665"/>
        <dbReference type="ChEBI" id="CHEBI:15377"/>
        <dbReference type="ChEBI" id="CHEBI:15378"/>
        <dbReference type="ChEBI" id="CHEBI:16235"/>
        <dbReference type="ChEBI" id="CHEBI:17712"/>
        <dbReference type="ChEBI" id="CHEBI:28938"/>
        <dbReference type="EC" id="3.5.4.3"/>
    </reaction>
</comment>
<protein>
    <recommendedName>
        <fullName evidence="8">Guanine deaminase</fullName>
        <shortName evidence="8">Guanase</shortName>
        <ecNumber evidence="8">3.5.4.3</ecNumber>
    </recommendedName>
    <alternativeName>
        <fullName evidence="8">Guanine aminohydrolase</fullName>
    </alternativeName>
</protein>
<name>A0A0C3B8S5_PILCF</name>
<sequence>MSETHYYGAVINPQERNPREPISYKVYPACLIIVSPVGQIVDMIAQSDIVDFQEKERERCDEAVTVILSSDEFLMPGFIDTHTHAPQFPNLGIGQEYQLLDWLKDVTYPMEANFADPDFAERTYRSVVRRIIDFGTTTCCYYGTVHLDATKRLVDIVRDSGQRAFIGKCNMDREVPEDNLEPSANDSIQATEQLIDYIQNLTQASDSLLIHPIITPRFAISCTPELLRGLSDLAEAYNPTLHIQTHISENLDEVARMGELFPGNTSYADVYDSFGLLGRKTILAHAVHLGDDEIDIIAKKEAGISHCPTSNFNLTSGVAPVGKYLDAGIKIGLGTDVSGGFNPSILNAIRHASIASKVISLQHNPSDPLKPGYNNRKLSVATLLYLATLGGAQVCGLEDDIGSFALGKSFDALMVKVSSEAGNPGLYPGGKEDVDKYLRGMLERFLFCGDDRNISRVYVQGKLIGGNDCIE</sequence>
<dbReference type="HOGENOM" id="CLU_012358_0_0_1"/>
<dbReference type="AlphaFoldDB" id="A0A0C3B8S5"/>
<comment type="cofactor">
    <cofactor evidence="8">
        <name>Zn(2+)</name>
        <dbReference type="ChEBI" id="CHEBI:29105"/>
    </cofactor>
    <text evidence="8">Binds 1 zinc ion per subunit.</text>
</comment>
<dbReference type="InterPro" id="IPR051607">
    <property type="entry name" value="Metallo-dep_hydrolases"/>
</dbReference>
<dbReference type="EC" id="3.5.4.3" evidence="8"/>
<keyword evidence="11" id="KW-1185">Reference proteome</keyword>
<accession>A0A0C3B8S5</accession>
<evidence type="ECO:0000256" key="5">
    <source>
        <dbReference type="ARBA" id="ARBA00022833"/>
    </source>
</evidence>
<gene>
    <name evidence="10" type="ORF">PILCRDRAFT_70335</name>
</gene>
<reference evidence="10 11" key="1">
    <citation type="submission" date="2014-04" db="EMBL/GenBank/DDBJ databases">
        <authorList>
            <consortium name="DOE Joint Genome Institute"/>
            <person name="Kuo A."/>
            <person name="Tarkka M."/>
            <person name="Buscot F."/>
            <person name="Kohler A."/>
            <person name="Nagy L.G."/>
            <person name="Floudas D."/>
            <person name="Copeland A."/>
            <person name="Barry K.W."/>
            <person name="Cichocki N."/>
            <person name="Veneault-Fourrey C."/>
            <person name="LaButti K."/>
            <person name="Lindquist E.A."/>
            <person name="Lipzen A."/>
            <person name="Lundell T."/>
            <person name="Morin E."/>
            <person name="Murat C."/>
            <person name="Sun H."/>
            <person name="Tunlid A."/>
            <person name="Henrissat B."/>
            <person name="Grigoriev I.V."/>
            <person name="Hibbett D.S."/>
            <person name="Martin F."/>
            <person name="Nordberg H.P."/>
            <person name="Cantor M.N."/>
            <person name="Hua S.X."/>
        </authorList>
    </citation>
    <scope>NUCLEOTIDE SEQUENCE [LARGE SCALE GENOMIC DNA]</scope>
    <source>
        <strain evidence="10 11">F 1598</strain>
    </source>
</reference>
<dbReference type="GO" id="GO:0008892">
    <property type="term" value="F:guanine deaminase activity"/>
    <property type="evidence" value="ECO:0007669"/>
    <property type="project" value="UniProtKB-UniRule"/>
</dbReference>
<keyword evidence="3 8" id="KW-0479">Metal-binding</keyword>
<evidence type="ECO:0000256" key="6">
    <source>
        <dbReference type="ARBA" id="ARBA00051148"/>
    </source>
</evidence>
<dbReference type="GO" id="GO:0008270">
    <property type="term" value="F:zinc ion binding"/>
    <property type="evidence" value="ECO:0007669"/>
    <property type="project" value="UniProtKB-UniRule"/>
</dbReference>
<dbReference type="InterPro" id="IPR014311">
    <property type="entry name" value="Guanine_deaminase"/>
</dbReference>
<evidence type="ECO:0000256" key="2">
    <source>
        <dbReference type="ARBA" id="ARBA00006745"/>
    </source>
</evidence>
<evidence type="ECO:0000259" key="9">
    <source>
        <dbReference type="Pfam" id="PF01979"/>
    </source>
</evidence>
<dbReference type="EMBL" id="KN832993">
    <property type="protein sequence ID" value="KIM82678.1"/>
    <property type="molecule type" value="Genomic_DNA"/>
</dbReference>
<dbReference type="Proteomes" id="UP000054166">
    <property type="component" value="Unassembled WGS sequence"/>
</dbReference>
<dbReference type="InParanoid" id="A0A0C3B8S5"/>